<gene>
    <name evidence="2" type="ORF">GZ085_13395</name>
</gene>
<reference evidence="2 3" key="1">
    <citation type="submission" date="2019-09" db="EMBL/GenBank/DDBJ databases">
        <title>H2 Metabolism Revealed by Metagenomic Analysis in Subglacial Sediment of East Antarctica.</title>
        <authorList>
            <person name="Yang Z."/>
            <person name="Zhang Y."/>
            <person name="Lv Y."/>
            <person name="Yan W."/>
            <person name="Xiao X."/>
            <person name="Sun B."/>
            <person name="Ma H."/>
        </authorList>
    </citation>
    <scope>NUCLEOTIDE SEQUENCE [LARGE SCALE GENOMIC DNA]</scope>
    <source>
        <strain evidence="2">Bin2_2</strain>
    </source>
</reference>
<feature type="signal peptide" evidence="1">
    <location>
        <begin position="1"/>
        <end position="21"/>
    </location>
</feature>
<accession>A0A7C9P9D7</accession>
<keyword evidence="1" id="KW-0732">Signal</keyword>
<evidence type="ECO:0000313" key="3">
    <source>
        <dbReference type="Proteomes" id="UP000483432"/>
    </source>
</evidence>
<dbReference type="AlphaFoldDB" id="A0A7C9P9D7"/>
<proteinExistence type="predicted"/>
<dbReference type="Proteomes" id="UP000483432">
    <property type="component" value="Unassembled WGS sequence"/>
</dbReference>
<sequence>MQAKHLFTAFVLALTALLVGAAPVLASAAAAAVVLTVHDAIGPASADYLIRGIAKAKES</sequence>
<feature type="chain" id="PRO_5028997164" evidence="1">
    <location>
        <begin position="22"/>
        <end position="59"/>
    </location>
</feature>
<evidence type="ECO:0000256" key="1">
    <source>
        <dbReference type="SAM" id="SignalP"/>
    </source>
</evidence>
<evidence type="ECO:0000313" key="2">
    <source>
        <dbReference type="EMBL" id="NDP49351.1"/>
    </source>
</evidence>
<organism evidence="2 3">
    <name type="scientific">Sulfuriferula multivorans</name>
    <dbReference type="NCBI Taxonomy" id="1559896"/>
    <lineage>
        <taxon>Bacteria</taxon>
        <taxon>Pseudomonadati</taxon>
        <taxon>Pseudomonadota</taxon>
        <taxon>Betaproteobacteria</taxon>
        <taxon>Nitrosomonadales</taxon>
        <taxon>Sulfuricellaceae</taxon>
        <taxon>Sulfuriferula</taxon>
    </lineage>
</organism>
<feature type="non-terminal residue" evidence="2">
    <location>
        <position position="59"/>
    </location>
</feature>
<comment type="caution">
    <text evidence="2">The sequence shown here is derived from an EMBL/GenBank/DDBJ whole genome shotgun (WGS) entry which is preliminary data.</text>
</comment>
<dbReference type="EMBL" id="JAAFGW010000255">
    <property type="protein sequence ID" value="NDP49351.1"/>
    <property type="molecule type" value="Genomic_DNA"/>
</dbReference>
<name>A0A7C9P9D7_9PROT</name>
<protein>
    <submittedName>
        <fullName evidence="2">Uncharacterized protein</fullName>
    </submittedName>
</protein>